<dbReference type="RefSeq" id="WP_069701586.1">
    <property type="nucleotide sequence ID" value="NZ_MJAT01000008.1"/>
</dbReference>
<name>A0A1E5L7S2_9FIRM</name>
<dbReference type="STRING" id="1390249.BHU72_14640"/>
<evidence type="ECO:0000256" key="1">
    <source>
        <dbReference type="SAM" id="Phobius"/>
    </source>
</evidence>
<gene>
    <name evidence="2" type="ORF">BHU72_14640</name>
</gene>
<dbReference type="OrthoDB" id="9911035at2"/>
<feature type="transmembrane region" description="Helical" evidence="1">
    <location>
        <begin position="27"/>
        <end position="53"/>
    </location>
</feature>
<dbReference type="EMBL" id="MJAT01000008">
    <property type="protein sequence ID" value="OEH86064.1"/>
    <property type="molecule type" value="Genomic_DNA"/>
</dbReference>
<keyword evidence="1" id="KW-0472">Membrane</keyword>
<dbReference type="Proteomes" id="UP000095255">
    <property type="component" value="Unassembled WGS sequence"/>
</dbReference>
<proteinExistence type="predicted"/>
<sequence>MNSNLDYDWKNIFLGTSSKDSMKAYPVLSFIVLIYTYLALIAGGVVLIGALNALFDGEFFQFLLYTVGAAFLWAMIKLTAEIIQLVVNIADNTRRSAEYLKQIAEKE</sequence>
<reference evidence="2 3" key="1">
    <citation type="submission" date="2016-09" db="EMBL/GenBank/DDBJ databases">
        <title>Desulfuribacillus arsenicus sp. nov., an obligately anaerobic, dissimilatory arsenic- and antimonate-reducing bacterium isolated from anoxic sediments.</title>
        <authorList>
            <person name="Abin C.A."/>
            <person name="Hollibaugh J.T."/>
        </authorList>
    </citation>
    <scope>NUCLEOTIDE SEQUENCE [LARGE SCALE GENOMIC DNA]</scope>
    <source>
        <strain evidence="2 3">MLFW-2</strain>
    </source>
</reference>
<evidence type="ECO:0008006" key="4">
    <source>
        <dbReference type="Google" id="ProtNLM"/>
    </source>
</evidence>
<evidence type="ECO:0000313" key="3">
    <source>
        <dbReference type="Proteomes" id="UP000095255"/>
    </source>
</evidence>
<keyword evidence="3" id="KW-1185">Reference proteome</keyword>
<keyword evidence="1" id="KW-1133">Transmembrane helix</keyword>
<comment type="caution">
    <text evidence="2">The sequence shown here is derived from an EMBL/GenBank/DDBJ whole genome shotgun (WGS) entry which is preliminary data.</text>
</comment>
<keyword evidence="1" id="KW-0812">Transmembrane</keyword>
<organism evidence="2 3">
    <name type="scientific">Desulfuribacillus stibiiarsenatis</name>
    <dbReference type="NCBI Taxonomy" id="1390249"/>
    <lineage>
        <taxon>Bacteria</taxon>
        <taxon>Bacillati</taxon>
        <taxon>Bacillota</taxon>
        <taxon>Desulfuribacillia</taxon>
        <taxon>Desulfuribacillales</taxon>
        <taxon>Desulfuribacillaceae</taxon>
        <taxon>Desulfuribacillus</taxon>
    </lineage>
</organism>
<feature type="transmembrane region" description="Helical" evidence="1">
    <location>
        <begin position="59"/>
        <end position="76"/>
    </location>
</feature>
<accession>A0A1E5L7S2</accession>
<evidence type="ECO:0000313" key="2">
    <source>
        <dbReference type="EMBL" id="OEH86064.1"/>
    </source>
</evidence>
<protein>
    <recommendedName>
        <fullName evidence="4">DUF4282 domain-containing protein</fullName>
    </recommendedName>
</protein>
<dbReference type="AlphaFoldDB" id="A0A1E5L7S2"/>